<dbReference type="Proteomes" id="UP000799436">
    <property type="component" value="Unassembled WGS sequence"/>
</dbReference>
<dbReference type="AlphaFoldDB" id="A0A6G1KX31"/>
<name>A0A6G1KX31_9PEZI</name>
<feature type="region of interest" description="Disordered" evidence="1">
    <location>
        <begin position="25"/>
        <end position="61"/>
    </location>
</feature>
<protein>
    <submittedName>
        <fullName evidence="2">Uncharacterized protein</fullName>
    </submittedName>
</protein>
<proteinExistence type="predicted"/>
<gene>
    <name evidence="2" type="ORF">EJ03DRAFT_331120</name>
</gene>
<accession>A0A6G1KX31</accession>
<reference evidence="2" key="1">
    <citation type="journal article" date="2020" name="Stud. Mycol.">
        <title>101 Dothideomycetes genomes: a test case for predicting lifestyles and emergence of pathogens.</title>
        <authorList>
            <person name="Haridas S."/>
            <person name="Albert R."/>
            <person name="Binder M."/>
            <person name="Bloem J."/>
            <person name="Labutti K."/>
            <person name="Salamov A."/>
            <person name="Andreopoulos B."/>
            <person name="Baker S."/>
            <person name="Barry K."/>
            <person name="Bills G."/>
            <person name="Bluhm B."/>
            <person name="Cannon C."/>
            <person name="Castanera R."/>
            <person name="Culley D."/>
            <person name="Daum C."/>
            <person name="Ezra D."/>
            <person name="Gonzalez J."/>
            <person name="Henrissat B."/>
            <person name="Kuo A."/>
            <person name="Liang C."/>
            <person name="Lipzen A."/>
            <person name="Lutzoni F."/>
            <person name="Magnuson J."/>
            <person name="Mondo S."/>
            <person name="Nolan M."/>
            <person name="Ohm R."/>
            <person name="Pangilinan J."/>
            <person name="Park H.-J."/>
            <person name="Ramirez L."/>
            <person name="Alfaro M."/>
            <person name="Sun H."/>
            <person name="Tritt A."/>
            <person name="Yoshinaga Y."/>
            <person name="Zwiers L.-H."/>
            <person name="Turgeon B."/>
            <person name="Goodwin S."/>
            <person name="Spatafora J."/>
            <person name="Crous P."/>
            <person name="Grigoriev I."/>
        </authorList>
    </citation>
    <scope>NUCLEOTIDE SEQUENCE</scope>
    <source>
        <strain evidence="2">CBS 116005</strain>
    </source>
</reference>
<keyword evidence="3" id="KW-1185">Reference proteome</keyword>
<organism evidence="2 3">
    <name type="scientific">Teratosphaeria nubilosa</name>
    <dbReference type="NCBI Taxonomy" id="161662"/>
    <lineage>
        <taxon>Eukaryota</taxon>
        <taxon>Fungi</taxon>
        <taxon>Dikarya</taxon>
        <taxon>Ascomycota</taxon>
        <taxon>Pezizomycotina</taxon>
        <taxon>Dothideomycetes</taxon>
        <taxon>Dothideomycetidae</taxon>
        <taxon>Mycosphaerellales</taxon>
        <taxon>Teratosphaeriaceae</taxon>
        <taxon>Teratosphaeria</taxon>
    </lineage>
</organism>
<dbReference type="EMBL" id="ML995897">
    <property type="protein sequence ID" value="KAF2765233.1"/>
    <property type="molecule type" value="Genomic_DNA"/>
</dbReference>
<sequence>MKQKLCTKVVSSYIWSVLVSLQRATQHQTPREGADHCPARDRLANEDSAYEDTTTSRSPETKLQGWIAEGIATECHLTKEVGPK</sequence>
<evidence type="ECO:0000313" key="2">
    <source>
        <dbReference type="EMBL" id="KAF2765233.1"/>
    </source>
</evidence>
<feature type="compositionally biased region" description="Basic and acidic residues" evidence="1">
    <location>
        <begin position="29"/>
        <end position="45"/>
    </location>
</feature>
<evidence type="ECO:0000256" key="1">
    <source>
        <dbReference type="SAM" id="MobiDB-lite"/>
    </source>
</evidence>
<evidence type="ECO:0000313" key="3">
    <source>
        <dbReference type="Proteomes" id="UP000799436"/>
    </source>
</evidence>